<dbReference type="EMBL" id="BPLR01018972">
    <property type="protein sequence ID" value="GIZ03576.1"/>
    <property type="molecule type" value="Genomic_DNA"/>
</dbReference>
<sequence>MCRYYSKPVKQLMGDLPKARQRRKHFLQKWRKPEENLQVGDLVIIKGIQFSTSQLAIRPNLSKVNPGEDKRVRVATVRTLKGLFK</sequence>
<gene>
    <name evidence="2" type="ORF">CEXT_137261</name>
</gene>
<evidence type="ECO:0000259" key="1">
    <source>
        <dbReference type="Pfam" id="PF18701"/>
    </source>
</evidence>
<comment type="caution">
    <text evidence="2">The sequence shown here is derived from an EMBL/GenBank/DDBJ whole genome shotgun (WGS) entry which is preliminary data.</text>
</comment>
<evidence type="ECO:0000313" key="3">
    <source>
        <dbReference type="Proteomes" id="UP001054945"/>
    </source>
</evidence>
<dbReference type="AlphaFoldDB" id="A0AAV4YC75"/>
<feature type="domain" description="DUF5641" evidence="1">
    <location>
        <begin position="27"/>
        <end position="84"/>
    </location>
</feature>
<reference evidence="2 3" key="1">
    <citation type="submission" date="2021-06" db="EMBL/GenBank/DDBJ databases">
        <title>Caerostris extrusa draft genome.</title>
        <authorList>
            <person name="Kono N."/>
            <person name="Arakawa K."/>
        </authorList>
    </citation>
    <scope>NUCLEOTIDE SEQUENCE [LARGE SCALE GENOMIC DNA]</scope>
</reference>
<proteinExistence type="predicted"/>
<keyword evidence="3" id="KW-1185">Reference proteome</keyword>
<dbReference type="Pfam" id="PF18701">
    <property type="entry name" value="DUF5641"/>
    <property type="match status" value="1"/>
</dbReference>
<accession>A0AAV4YC75</accession>
<dbReference type="Proteomes" id="UP001054945">
    <property type="component" value="Unassembled WGS sequence"/>
</dbReference>
<protein>
    <recommendedName>
        <fullName evidence="1">DUF5641 domain-containing protein</fullName>
    </recommendedName>
</protein>
<dbReference type="InterPro" id="IPR040676">
    <property type="entry name" value="DUF5641"/>
</dbReference>
<evidence type="ECO:0000313" key="2">
    <source>
        <dbReference type="EMBL" id="GIZ03576.1"/>
    </source>
</evidence>
<organism evidence="2 3">
    <name type="scientific">Caerostris extrusa</name>
    <name type="common">Bark spider</name>
    <name type="synonym">Caerostris bankana</name>
    <dbReference type="NCBI Taxonomy" id="172846"/>
    <lineage>
        <taxon>Eukaryota</taxon>
        <taxon>Metazoa</taxon>
        <taxon>Ecdysozoa</taxon>
        <taxon>Arthropoda</taxon>
        <taxon>Chelicerata</taxon>
        <taxon>Arachnida</taxon>
        <taxon>Araneae</taxon>
        <taxon>Araneomorphae</taxon>
        <taxon>Entelegynae</taxon>
        <taxon>Araneoidea</taxon>
        <taxon>Araneidae</taxon>
        <taxon>Caerostris</taxon>
    </lineage>
</organism>
<name>A0AAV4YC75_CAEEX</name>